<gene>
    <name evidence="1" type="ordered locus">MEALZ_3754</name>
</gene>
<organism evidence="1 2">
    <name type="scientific">Methylotuvimicrobium alcaliphilum (strain DSM 19304 / NCIMB 14124 / VKM B-2133 / 20Z)</name>
    <name type="common">Methylomicrobium alcaliphilum</name>
    <dbReference type="NCBI Taxonomy" id="1091494"/>
    <lineage>
        <taxon>Bacteria</taxon>
        <taxon>Pseudomonadati</taxon>
        <taxon>Pseudomonadota</taxon>
        <taxon>Gammaproteobacteria</taxon>
        <taxon>Methylococcales</taxon>
        <taxon>Methylococcaceae</taxon>
        <taxon>Methylotuvimicrobium</taxon>
    </lineage>
</organism>
<sequence>MKPNVINAKLNRKNKEGPGAVDVNALKRRAKMEYSNIDFAFIVDPIIQLSFKKVTAI</sequence>
<dbReference type="KEGG" id="mah:MEALZ_3754"/>
<keyword evidence="2" id="KW-1185">Reference proteome</keyword>
<dbReference type="HOGENOM" id="CLU_2991485_0_0_6"/>
<reference evidence="2" key="1">
    <citation type="journal article" date="2012" name="J. Bacteriol.">
        <title>Genome sequence of the haloalkaliphilic methanotrophic bacterium Methylomicrobium alcaliphilum 20Z.</title>
        <authorList>
            <person name="Vuilleumier S."/>
            <person name="Khmelenina V.N."/>
            <person name="Bringel F."/>
            <person name="Reshetnikov A.S."/>
            <person name="Lajus A."/>
            <person name="Mangenot S."/>
            <person name="Rouy Z."/>
            <person name="Op den Camp H.J."/>
            <person name="Jetten M.S."/>
            <person name="Dispirito A.A."/>
            <person name="Dunfield P."/>
            <person name="Klotz M.G."/>
            <person name="Semrau J.D."/>
            <person name="Stein L.Y."/>
            <person name="Barbe V."/>
            <person name="Medigue C."/>
            <person name="Trotsenko Y.A."/>
            <person name="Kalyuzhnaya M.G."/>
        </authorList>
    </citation>
    <scope>NUCLEOTIDE SEQUENCE [LARGE SCALE GENOMIC DNA]</scope>
    <source>
        <strain evidence="2">DSM 19304 / NCIMB 14124 / VKM B-2133 / 20Z</strain>
    </source>
</reference>
<accession>G4SYA1</accession>
<evidence type="ECO:0000313" key="1">
    <source>
        <dbReference type="EMBL" id="CCE25410.1"/>
    </source>
</evidence>
<protein>
    <submittedName>
        <fullName evidence="1">Uncharacterized protein</fullName>
    </submittedName>
</protein>
<dbReference type="AlphaFoldDB" id="G4SYA1"/>
<dbReference type="EMBL" id="FO082060">
    <property type="protein sequence ID" value="CCE25410.1"/>
    <property type="molecule type" value="Genomic_DNA"/>
</dbReference>
<proteinExistence type="predicted"/>
<dbReference type="RefSeq" id="WP_014150163.1">
    <property type="nucleotide sequence ID" value="NC_016112.1"/>
</dbReference>
<name>G4SYA1_META2</name>
<evidence type="ECO:0000313" key="2">
    <source>
        <dbReference type="Proteomes" id="UP000008315"/>
    </source>
</evidence>
<dbReference type="Proteomes" id="UP000008315">
    <property type="component" value="Chromosome"/>
</dbReference>